<evidence type="ECO:0000313" key="3">
    <source>
        <dbReference type="EMBL" id="SBS98735.1"/>
    </source>
</evidence>
<dbReference type="Proteomes" id="UP000078560">
    <property type="component" value="Unassembled WGS sequence"/>
</dbReference>
<sequence length="420" mass="46699">MGVKVVFSEQLQGKTCMDEYNDISTDDDKKIEDVNKTDEDDPTFTQKCNILRQYLNEYNAKYSHCFTGEDSVYFLYTISSINGALTKCTNYKRRLELESHRTKSIHVESKLGEKYSQVDHSAKGTVSPGEEGEATSECKEETCKTKHLENQEQSERGGTRGGEPDSRSEQITSGSSQELEAPTDTLSTGHEVLGTISHVSSADSEGKDNPSRVHASDTLTIQPETGTSTSYTGIPHTDVPGDASVKNITTPIAEVTGASIILNLEKNYIMNKSSTCSQQETPAQLTSTSAEGVTLAKEPSRGEPSLQQEMALHQDLMSEEGKQTAPELSQESSSQPATTQGHLARAPITLTHEEESGKNVIKIYYACLRGYISKKKKKKRQRIQDELDRIMYSPSIFDEKNMYLPYTHLENTYYVNEYGY</sequence>
<feature type="region of interest" description="Disordered" evidence="1">
    <location>
        <begin position="275"/>
        <end position="303"/>
    </location>
</feature>
<gene>
    <name evidence="3" type="ORF">POVCU1_048370</name>
    <name evidence="2" type="ORF">POVCU2_0076910</name>
</gene>
<feature type="compositionally biased region" description="Polar residues" evidence="1">
    <location>
        <begin position="169"/>
        <end position="185"/>
    </location>
</feature>
<dbReference type="EMBL" id="FLQV01000907">
    <property type="protein sequence ID" value="SBS98735.1"/>
    <property type="molecule type" value="Genomic_DNA"/>
</dbReference>
<organism evidence="2 5">
    <name type="scientific">Plasmodium ovale curtisi</name>
    <dbReference type="NCBI Taxonomy" id="864141"/>
    <lineage>
        <taxon>Eukaryota</taxon>
        <taxon>Sar</taxon>
        <taxon>Alveolata</taxon>
        <taxon>Apicomplexa</taxon>
        <taxon>Aconoidasida</taxon>
        <taxon>Haemosporida</taxon>
        <taxon>Plasmodiidae</taxon>
        <taxon>Plasmodium</taxon>
        <taxon>Plasmodium (Plasmodium)</taxon>
    </lineage>
</organism>
<feature type="compositionally biased region" description="Basic and acidic residues" evidence="1">
    <location>
        <begin position="108"/>
        <end position="122"/>
    </location>
</feature>
<evidence type="ECO:0000256" key="1">
    <source>
        <dbReference type="SAM" id="MobiDB-lite"/>
    </source>
</evidence>
<name>A0A1A8WIT2_PLAOA</name>
<feature type="compositionally biased region" description="Polar residues" evidence="1">
    <location>
        <begin position="217"/>
        <end position="232"/>
    </location>
</feature>
<feature type="compositionally biased region" description="Basic and acidic residues" evidence="1">
    <location>
        <begin position="204"/>
        <end position="215"/>
    </location>
</feature>
<reference evidence="2" key="1">
    <citation type="submission" date="2016-05" db="EMBL/GenBank/DDBJ databases">
        <authorList>
            <person name="Lavstsen T."/>
            <person name="Jespersen J.S."/>
        </authorList>
    </citation>
    <scope>NUCLEOTIDE SEQUENCE [LARGE SCALE GENOMIC DNA]</scope>
</reference>
<feature type="region of interest" description="Disordered" evidence="1">
    <location>
        <begin position="317"/>
        <end position="341"/>
    </location>
</feature>
<dbReference type="Proteomes" id="UP000078546">
    <property type="component" value="Unassembled WGS sequence"/>
</dbReference>
<feature type="region of interest" description="Disordered" evidence="1">
    <location>
        <begin position="108"/>
        <end position="185"/>
    </location>
</feature>
<proteinExistence type="predicted"/>
<feature type="region of interest" description="Disordered" evidence="1">
    <location>
        <begin position="199"/>
        <end position="242"/>
    </location>
</feature>
<feature type="compositionally biased region" description="Polar residues" evidence="1">
    <location>
        <begin position="326"/>
        <end position="341"/>
    </location>
</feature>
<dbReference type="AlphaFoldDB" id="A0A1A8WIT2"/>
<feature type="compositionally biased region" description="Basic and acidic residues" evidence="1">
    <location>
        <begin position="136"/>
        <end position="168"/>
    </location>
</feature>
<dbReference type="EMBL" id="FLQU01001395">
    <property type="protein sequence ID" value="SBS92837.1"/>
    <property type="molecule type" value="Genomic_DNA"/>
</dbReference>
<evidence type="ECO:0000313" key="2">
    <source>
        <dbReference type="EMBL" id="SBS92837.1"/>
    </source>
</evidence>
<evidence type="ECO:0000313" key="5">
    <source>
        <dbReference type="Proteomes" id="UP000078560"/>
    </source>
</evidence>
<accession>A0A1A8WIT2</accession>
<feature type="compositionally biased region" description="Polar residues" evidence="1">
    <location>
        <begin position="275"/>
        <end position="291"/>
    </location>
</feature>
<protein>
    <submittedName>
        <fullName evidence="2">PIR Superfamily Protein</fullName>
    </submittedName>
</protein>
<evidence type="ECO:0000313" key="4">
    <source>
        <dbReference type="Proteomes" id="UP000078546"/>
    </source>
</evidence>
<reference evidence="4 5" key="2">
    <citation type="submission" date="2016-05" db="EMBL/GenBank/DDBJ databases">
        <authorList>
            <person name="Naeem Raeece"/>
        </authorList>
    </citation>
    <scope>NUCLEOTIDE SEQUENCE [LARGE SCALE GENOMIC DNA]</scope>
</reference>